<keyword evidence="1" id="KW-0732">Signal</keyword>
<organism evidence="2 3">
    <name type="scientific">Musa troglodytarum</name>
    <name type="common">fe'i banana</name>
    <dbReference type="NCBI Taxonomy" id="320322"/>
    <lineage>
        <taxon>Eukaryota</taxon>
        <taxon>Viridiplantae</taxon>
        <taxon>Streptophyta</taxon>
        <taxon>Embryophyta</taxon>
        <taxon>Tracheophyta</taxon>
        <taxon>Spermatophyta</taxon>
        <taxon>Magnoliopsida</taxon>
        <taxon>Liliopsida</taxon>
        <taxon>Zingiberales</taxon>
        <taxon>Musaceae</taxon>
        <taxon>Musa</taxon>
    </lineage>
</organism>
<evidence type="ECO:0000256" key="1">
    <source>
        <dbReference type="SAM" id="SignalP"/>
    </source>
</evidence>
<name>A0A9E7F6N6_9LILI</name>
<dbReference type="OrthoDB" id="775861at2759"/>
<evidence type="ECO:0008006" key="4">
    <source>
        <dbReference type="Google" id="ProtNLM"/>
    </source>
</evidence>
<evidence type="ECO:0000313" key="2">
    <source>
        <dbReference type="EMBL" id="URD89933.1"/>
    </source>
</evidence>
<feature type="chain" id="PRO_5039733046" description="Bifunctional inhibitor/plant lipid transfer protein/seed storage helical domain-containing protein" evidence="1">
    <location>
        <begin position="18"/>
        <end position="98"/>
    </location>
</feature>
<sequence length="98" mass="10298">MKLRLLLSAAALPLVAAFLAVVCVTGMAEAEAEAGCRVELPGYVSDSCSAADAVFEAFGVCCEFLRRAPPPCLRSHLHAAVSVGADEDLLRECYGAWP</sequence>
<dbReference type="EMBL" id="CP097504">
    <property type="protein sequence ID" value="URD89933.1"/>
    <property type="molecule type" value="Genomic_DNA"/>
</dbReference>
<reference evidence="2" key="1">
    <citation type="submission" date="2022-05" db="EMBL/GenBank/DDBJ databases">
        <title>The Musa troglodytarum L. genome provides insights into the mechanism of non-climacteric behaviour and enrichment of carotenoids.</title>
        <authorList>
            <person name="Wang J."/>
        </authorList>
    </citation>
    <scope>NUCLEOTIDE SEQUENCE</scope>
    <source>
        <tissue evidence="2">Leaf</tissue>
    </source>
</reference>
<keyword evidence="3" id="KW-1185">Reference proteome</keyword>
<protein>
    <recommendedName>
        <fullName evidence="4">Bifunctional inhibitor/plant lipid transfer protein/seed storage helical domain-containing protein</fullName>
    </recommendedName>
</protein>
<gene>
    <name evidence="2" type="ORF">MUK42_27656</name>
</gene>
<dbReference type="Proteomes" id="UP001055439">
    <property type="component" value="Chromosome 2"/>
</dbReference>
<dbReference type="AlphaFoldDB" id="A0A9E7F6N6"/>
<evidence type="ECO:0000313" key="3">
    <source>
        <dbReference type="Proteomes" id="UP001055439"/>
    </source>
</evidence>
<proteinExistence type="predicted"/>
<feature type="signal peptide" evidence="1">
    <location>
        <begin position="1"/>
        <end position="17"/>
    </location>
</feature>
<accession>A0A9E7F6N6</accession>